<dbReference type="STRING" id="691883.A0A058Z6R6"/>
<evidence type="ECO:0000313" key="4">
    <source>
        <dbReference type="EMBL" id="KCV69816.1"/>
    </source>
</evidence>
<keyword evidence="2" id="KW-0732">Signal</keyword>
<dbReference type="InterPro" id="IPR009030">
    <property type="entry name" value="Growth_fac_rcpt_cys_sf"/>
</dbReference>
<keyword evidence="4" id="KW-0723">Serine/threonine-protein kinase</keyword>
<accession>A0A058Z6R6</accession>
<dbReference type="CDD" id="cd00064">
    <property type="entry name" value="FU"/>
    <property type="match status" value="2"/>
</dbReference>
<dbReference type="PANTHER" id="PTHR45756:SF1">
    <property type="entry name" value="PROTEIN KINASE DOMAIN CONTAINING PROTEIN"/>
    <property type="match status" value="1"/>
</dbReference>
<evidence type="ECO:0000256" key="1">
    <source>
        <dbReference type="SAM" id="Phobius"/>
    </source>
</evidence>
<evidence type="ECO:0000313" key="5">
    <source>
        <dbReference type="Proteomes" id="UP000030693"/>
    </source>
</evidence>
<organism evidence="4">
    <name type="scientific">Fonticula alba</name>
    <name type="common">Slime mold</name>
    <dbReference type="NCBI Taxonomy" id="691883"/>
    <lineage>
        <taxon>Eukaryota</taxon>
        <taxon>Rotosphaerida</taxon>
        <taxon>Fonticulaceae</taxon>
        <taxon>Fonticula</taxon>
    </lineage>
</organism>
<keyword evidence="1" id="KW-0472">Membrane</keyword>
<dbReference type="OrthoDB" id="4062651at2759"/>
<keyword evidence="1" id="KW-0812">Transmembrane</keyword>
<feature type="signal peptide" evidence="2">
    <location>
        <begin position="1"/>
        <end position="37"/>
    </location>
</feature>
<keyword evidence="4" id="KW-0808">Transferase</keyword>
<dbReference type="GeneID" id="20528001"/>
<dbReference type="SUPFAM" id="SSF56112">
    <property type="entry name" value="Protein kinase-like (PK-like)"/>
    <property type="match status" value="1"/>
</dbReference>
<dbReference type="GO" id="GO:0005524">
    <property type="term" value="F:ATP binding"/>
    <property type="evidence" value="ECO:0007669"/>
    <property type="project" value="InterPro"/>
</dbReference>
<dbReference type="Pfam" id="PF00069">
    <property type="entry name" value="Pkinase"/>
    <property type="match status" value="1"/>
</dbReference>
<dbReference type="InterPro" id="IPR000719">
    <property type="entry name" value="Prot_kinase_dom"/>
</dbReference>
<feature type="domain" description="Protein kinase" evidence="3">
    <location>
        <begin position="398"/>
        <end position="687"/>
    </location>
</feature>
<keyword evidence="1" id="KW-1133">Transmembrane helix</keyword>
<dbReference type="InterPro" id="IPR011009">
    <property type="entry name" value="Kinase-like_dom_sf"/>
</dbReference>
<dbReference type="GO" id="GO:0004674">
    <property type="term" value="F:protein serine/threonine kinase activity"/>
    <property type="evidence" value="ECO:0007669"/>
    <property type="project" value="UniProtKB-KW"/>
</dbReference>
<dbReference type="Proteomes" id="UP000030693">
    <property type="component" value="Unassembled WGS sequence"/>
</dbReference>
<keyword evidence="5" id="KW-1185">Reference proteome</keyword>
<dbReference type="EMBL" id="KB932205">
    <property type="protein sequence ID" value="KCV69816.1"/>
    <property type="molecule type" value="Genomic_DNA"/>
</dbReference>
<dbReference type="AlphaFoldDB" id="A0A058Z6R6"/>
<dbReference type="Gene3D" id="1.10.510.10">
    <property type="entry name" value="Transferase(Phosphotransferase) domain 1"/>
    <property type="match status" value="1"/>
</dbReference>
<dbReference type="InterPro" id="IPR008271">
    <property type="entry name" value="Ser/Thr_kinase_AS"/>
</dbReference>
<dbReference type="SMART" id="SM00261">
    <property type="entry name" value="FU"/>
    <property type="match status" value="4"/>
</dbReference>
<feature type="transmembrane region" description="Helical" evidence="1">
    <location>
        <begin position="333"/>
        <end position="359"/>
    </location>
</feature>
<evidence type="ECO:0000259" key="3">
    <source>
        <dbReference type="PROSITE" id="PS50011"/>
    </source>
</evidence>
<name>A0A058Z6R6_FONAL</name>
<dbReference type="SUPFAM" id="SSF57184">
    <property type="entry name" value="Growth factor receptor domain"/>
    <property type="match status" value="2"/>
</dbReference>
<keyword evidence="4" id="KW-0418">Kinase</keyword>
<feature type="chain" id="PRO_5001570816" evidence="2">
    <location>
        <begin position="38"/>
        <end position="687"/>
    </location>
</feature>
<sequence length="687" mass="72260">MIHPARGQSGRRQVGLTAGFLLLALLGSLALLLTCSAWRSGPASGTVAASCPQFCIDCPNQVCQGCSDGRYLHMADSANPCVVTCPPDYPTIYDNMGVLICFPESIEGCSMMRLSDDFYCVECKPGRWISEGRLRGGLPVGHLSQWLDMCPLPGGLLPLQRCVYLLGLRAGVLPQRQLLREADRQCEACDASCHTCEGPTEAQCLSCAGKTGALLDGHCLSSCPLVGFWLDESDPLHRVCRPCGEGCDRCSDATSCLTCKPGLVLLHSGPGGASCVSDCPGGFFASLLDGQSQAACAACAPDCLTCTGPERRDCQVYACETDGTCGPPRNRSLVIGLAVGLSLLLLILLLILLVLLWALRRRRRVPKEEADTDMTVLNTVMDLSLPGFLLLSFQEDLRVTGDAASSGTQGGIFPAEPLKPELITAAGDSSIVVKLLSAEPSPSLAEAHVQAMFENELSILWALQQSPNVVRMLGYTQAPRAIVMVREATDLDSLLGSDSPLDAANALALVRGMALGLGFIHAQGIAHRDIKSANVLVGPCPETGAMRPAFADFGVAMAVSRGSALLDSAMVLACSVSFAAPEVLASMDAGGLGAAPIDHLAADVYSLASVFWHILTQTRPWSGLSKDRIQDLLGSGRTPASHGPAAREDLLQEPALGSLASGLLADMWATDPGRRPGISSVAMSLSE</sequence>
<dbReference type="PANTHER" id="PTHR45756">
    <property type="entry name" value="PALMITOYLTRANSFERASE"/>
    <property type="match status" value="1"/>
</dbReference>
<dbReference type="InterPro" id="IPR053215">
    <property type="entry name" value="TKL_Ser/Thr_kinase"/>
</dbReference>
<dbReference type="PROSITE" id="PS50011">
    <property type="entry name" value="PROTEIN_KINASE_DOM"/>
    <property type="match status" value="1"/>
</dbReference>
<dbReference type="InterPro" id="IPR006212">
    <property type="entry name" value="Furin_repeat"/>
</dbReference>
<gene>
    <name evidence="4" type="ORF">H696_03276</name>
</gene>
<evidence type="ECO:0000256" key="2">
    <source>
        <dbReference type="SAM" id="SignalP"/>
    </source>
</evidence>
<proteinExistence type="predicted"/>
<dbReference type="RefSeq" id="XP_009495422.1">
    <property type="nucleotide sequence ID" value="XM_009497147.1"/>
</dbReference>
<reference evidence="4" key="1">
    <citation type="submission" date="2013-04" db="EMBL/GenBank/DDBJ databases">
        <title>The Genome Sequence of Fonticula alba ATCC 38817.</title>
        <authorList>
            <consortium name="The Broad Institute Genomics Platform"/>
            <person name="Russ C."/>
            <person name="Cuomo C."/>
            <person name="Burger G."/>
            <person name="Gray M.W."/>
            <person name="Holland P.W.H."/>
            <person name="King N."/>
            <person name="Lang F.B.F."/>
            <person name="Roger A.J."/>
            <person name="Ruiz-Trillo I."/>
            <person name="Brown M."/>
            <person name="Walker B."/>
            <person name="Young S."/>
            <person name="Zeng Q."/>
            <person name="Gargeya S."/>
            <person name="Fitzgerald M."/>
            <person name="Haas B."/>
            <person name="Abouelleil A."/>
            <person name="Allen A.W."/>
            <person name="Alvarado L."/>
            <person name="Arachchi H.M."/>
            <person name="Berlin A.M."/>
            <person name="Chapman S.B."/>
            <person name="Gainer-Dewar J."/>
            <person name="Goldberg J."/>
            <person name="Griggs A."/>
            <person name="Gujja S."/>
            <person name="Hansen M."/>
            <person name="Howarth C."/>
            <person name="Imamovic A."/>
            <person name="Ireland A."/>
            <person name="Larimer J."/>
            <person name="McCowan C."/>
            <person name="Murphy C."/>
            <person name="Pearson M."/>
            <person name="Poon T.W."/>
            <person name="Priest M."/>
            <person name="Roberts A."/>
            <person name="Saif S."/>
            <person name="Shea T."/>
            <person name="Sisk P."/>
            <person name="Sykes S."/>
            <person name="Wortman J."/>
            <person name="Nusbaum C."/>
            <person name="Birren B."/>
        </authorList>
    </citation>
    <scope>NUCLEOTIDE SEQUENCE [LARGE SCALE GENOMIC DNA]</scope>
    <source>
        <strain evidence="4">ATCC 38817</strain>
    </source>
</reference>
<dbReference type="eggNOG" id="KOG3525">
    <property type="taxonomic scope" value="Eukaryota"/>
</dbReference>
<dbReference type="SMART" id="SM00220">
    <property type="entry name" value="S_TKc"/>
    <property type="match status" value="1"/>
</dbReference>
<protein>
    <submittedName>
        <fullName evidence="4">Serine/threonine protein kinase</fullName>
    </submittedName>
</protein>
<dbReference type="Gene3D" id="2.10.220.10">
    <property type="entry name" value="Hormone Receptor, Insulin-like Growth Factor Receptor 1, Chain A, domain 2"/>
    <property type="match status" value="3"/>
</dbReference>
<dbReference type="PROSITE" id="PS00108">
    <property type="entry name" value="PROTEIN_KINASE_ST"/>
    <property type="match status" value="1"/>
</dbReference>
<dbReference type="eggNOG" id="KOG0192">
    <property type="taxonomic scope" value="Eukaryota"/>
</dbReference>